<reference evidence="8 9" key="1">
    <citation type="journal article" date="2012" name="BMC Genomics">
        <title>Sequencing the genome of Marssonina brunnea reveals fungus-poplar co-evolution.</title>
        <authorList>
            <person name="Zhu S."/>
            <person name="Cao Y.-Z."/>
            <person name="Jiang C."/>
            <person name="Tan B.-Y."/>
            <person name="Wang Z."/>
            <person name="Feng S."/>
            <person name="Zhang L."/>
            <person name="Su X.-H."/>
            <person name="Brejova B."/>
            <person name="Vinar T."/>
            <person name="Xu M."/>
            <person name="Wang M.-X."/>
            <person name="Zhang S.-G."/>
            <person name="Huang M.-R."/>
            <person name="Wu R."/>
            <person name="Zhou Y."/>
        </authorList>
    </citation>
    <scope>NUCLEOTIDE SEQUENCE [LARGE SCALE GENOMIC DNA]</scope>
    <source>
        <strain evidence="8 9">MB_m1</strain>
    </source>
</reference>
<dbReference type="AlphaFoldDB" id="K1Y3V1"/>
<accession>K1Y3V1</accession>
<dbReference type="HOGENOM" id="CLU_466971_0_0_1"/>
<evidence type="ECO:0000256" key="6">
    <source>
        <dbReference type="ARBA" id="ARBA00023242"/>
    </source>
</evidence>
<gene>
    <name evidence="8" type="ORF">MBM_01821</name>
</gene>
<dbReference type="Pfam" id="PF11951">
    <property type="entry name" value="Fungal_trans_2"/>
    <property type="match status" value="1"/>
</dbReference>
<dbReference type="OMA" id="WQGFCEG"/>
<organism evidence="8 9">
    <name type="scientific">Marssonina brunnea f. sp. multigermtubi (strain MB_m1)</name>
    <name type="common">Marssonina leaf spot fungus</name>
    <dbReference type="NCBI Taxonomy" id="1072389"/>
    <lineage>
        <taxon>Eukaryota</taxon>
        <taxon>Fungi</taxon>
        <taxon>Dikarya</taxon>
        <taxon>Ascomycota</taxon>
        <taxon>Pezizomycotina</taxon>
        <taxon>Leotiomycetes</taxon>
        <taxon>Helotiales</taxon>
        <taxon>Drepanopezizaceae</taxon>
        <taxon>Drepanopeziza</taxon>
    </lineage>
</organism>
<sequence length="584" mass="66944">MSSTSTDKPRPAAKRRSAPKSRNGCLTSTGTGTGIGTRTTDQLCQIRPSETLRFIDPREAFYFKVYQDEVCLELSRYSRQSAWSYTLLQACHHEPFVLRAVVAIGALNRAVKQVHFATRGSKDTRKPNLELAAAHRTFALVSYNRAIQGMQRIVPIPQNPSSLRNALISCLLIYCIELFLKAPSTALAQGQNGYTLLQQWLRSREGPSPGLLSPNSNIVDDEIFQEFGRMELYHAQRWGPKDLVRHEKRRQEATSTVRKMPIAFTTLGEATLFQELLMRRTFHLIDESYARNMALKQDLRHPYCADNPGEVIDPCDIPENLLEVRDLYLVDIHRWLKAFEPVLAQSKRPSDPITQLEVALLQAQALDAEICLAGAFFTRECDFDQFLPSFAAIVSLARQVIRIRAQLWTPDLPVFNFPDSIEKPLSGVVAYCRDQTIRHEALSMLRSTAHRDPSHTIARTTTRLSFLVELEERGRLPDGTIPEAARWRIGWVLHHYLETPNDMTILYCRRLRYPMGRAYPAQREWLRRKFTQEEAETMEYAPWDESMHYAGAWAPRRNHAKPGCMAWREVHAELLGRSERARID</sequence>
<evidence type="ECO:0000256" key="4">
    <source>
        <dbReference type="ARBA" id="ARBA00023125"/>
    </source>
</evidence>
<proteinExistence type="predicted"/>
<dbReference type="GO" id="GO:0046872">
    <property type="term" value="F:metal ion binding"/>
    <property type="evidence" value="ECO:0007669"/>
    <property type="project" value="UniProtKB-KW"/>
</dbReference>
<dbReference type="GO" id="GO:0003677">
    <property type="term" value="F:DNA binding"/>
    <property type="evidence" value="ECO:0007669"/>
    <property type="project" value="UniProtKB-KW"/>
</dbReference>
<keyword evidence="9" id="KW-1185">Reference proteome</keyword>
<keyword evidence="2" id="KW-0862">Zinc</keyword>
<keyword evidence="1" id="KW-0479">Metal-binding</keyword>
<dbReference type="InParanoid" id="K1Y3V1"/>
<keyword evidence="5" id="KW-0804">Transcription</keyword>
<evidence type="ECO:0000256" key="5">
    <source>
        <dbReference type="ARBA" id="ARBA00023163"/>
    </source>
</evidence>
<dbReference type="KEGG" id="mbe:MBM_01821"/>
<dbReference type="EMBL" id="JH921430">
    <property type="protein sequence ID" value="EKD19869.1"/>
    <property type="molecule type" value="Genomic_DNA"/>
</dbReference>
<dbReference type="Proteomes" id="UP000006753">
    <property type="component" value="Unassembled WGS sequence"/>
</dbReference>
<feature type="region of interest" description="Disordered" evidence="7">
    <location>
        <begin position="1"/>
        <end position="40"/>
    </location>
</feature>
<dbReference type="PANTHER" id="PTHR36206">
    <property type="entry name" value="ASPERCRYPTIN BIOSYNTHESIS CLUSTER-SPECIFIC TRANSCRIPTION REGULATOR ATNN-RELATED"/>
    <property type="match status" value="1"/>
</dbReference>
<evidence type="ECO:0000313" key="9">
    <source>
        <dbReference type="Proteomes" id="UP000006753"/>
    </source>
</evidence>
<evidence type="ECO:0000313" key="8">
    <source>
        <dbReference type="EMBL" id="EKD19869.1"/>
    </source>
</evidence>
<evidence type="ECO:0000256" key="1">
    <source>
        <dbReference type="ARBA" id="ARBA00022723"/>
    </source>
</evidence>
<keyword evidence="3" id="KW-0805">Transcription regulation</keyword>
<dbReference type="PANTHER" id="PTHR36206:SF4">
    <property type="entry name" value="HYPOTHETICAL CONSERVED PROTEIN (EUROFUNG)-RELATED"/>
    <property type="match status" value="1"/>
</dbReference>
<dbReference type="OrthoDB" id="3172332at2759"/>
<dbReference type="InterPro" id="IPR052360">
    <property type="entry name" value="Transcr_Regulatory_Proteins"/>
</dbReference>
<evidence type="ECO:0000256" key="7">
    <source>
        <dbReference type="SAM" id="MobiDB-lite"/>
    </source>
</evidence>
<dbReference type="InterPro" id="IPR021858">
    <property type="entry name" value="Fun_TF"/>
</dbReference>
<evidence type="ECO:0000256" key="3">
    <source>
        <dbReference type="ARBA" id="ARBA00023015"/>
    </source>
</evidence>
<name>K1Y3V1_MARBU</name>
<evidence type="ECO:0000256" key="2">
    <source>
        <dbReference type="ARBA" id="ARBA00022833"/>
    </source>
</evidence>
<keyword evidence="4" id="KW-0238">DNA-binding</keyword>
<keyword evidence="6" id="KW-0539">Nucleus</keyword>
<protein>
    <submittedName>
        <fullName evidence="8">C6 zinc finger domain protein</fullName>
    </submittedName>
</protein>